<gene>
    <name evidence="1" type="ORF">PCOR1329_LOCUS70514</name>
</gene>
<feature type="non-terminal residue" evidence="1">
    <location>
        <position position="1"/>
    </location>
</feature>
<sequence length="183" mass="19877">AKVEPKMSDELKNLIVAPIRATYQNTKQIRELQGCIITTVRVSDSDPLAAAIEKENRNYAKAMRKEGASHARGPLAPGAALEMMECLATLDVGGKSKEQINQSIEKLNQMDEYQVQDALPICKIEKAFKSGQANIPFQLQGSRDTPGHHDSAAQCPEEACAGPAPEGFGEDELALWLDAITDD</sequence>
<feature type="non-terminal residue" evidence="1">
    <location>
        <position position="183"/>
    </location>
</feature>
<comment type="caution">
    <text evidence="1">The sequence shown here is derived from an EMBL/GenBank/DDBJ whole genome shotgun (WGS) entry which is preliminary data.</text>
</comment>
<accession>A0ABN9WTY3</accession>
<reference evidence="1" key="1">
    <citation type="submission" date="2023-10" db="EMBL/GenBank/DDBJ databases">
        <authorList>
            <person name="Chen Y."/>
            <person name="Shah S."/>
            <person name="Dougan E. K."/>
            <person name="Thang M."/>
            <person name="Chan C."/>
        </authorList>
    </citation>
    <scope>NUCLEOTIDE SEQUENCE [LARGE SCALE GENOMIC DNA]</scope>
</reference>
<dbReference type="Proteomes" id="UP001189429">
    <property type="component" value="Unassembled WGS sequence"/>
</dbReference>
<proteinExistence type="predicted"/>
<name>A0ABN9WTY3_9DINO</name>
<keyword evidence="2" id="KW-1185">Reference proteome</keyword>
<evidence type="ECO:0000313" key="1">
    <source>
        <dbReference type="EMBL" id="CAK0890219.1"/>
    </source>
</evidence>
<dbReference type="EMBL" id="CAUYUJ010019319">
    <property type="protein sequence ID" value="CAK0890219.1"/>
    <property type="molecule type" value="Genomic_DNA"/>
</dbReference>
<organism evidence="1 2">
    <name type="scientific">Prorocentrum cordatum</name>
    <dbReference type="NCBI Taxonomy" id="2364126"/>
    <lineage>
        <taxon>Eukaryota</taxon>
        <taxon>Sar</taxon>
        <taxon>Alveolata</taxon>
        <taxon>Dinophyceae</taxon>
        <taxon>Prorocentrales</taxon>
        <taxon>Prorocentraceae</taxon>
        <taxon>Prorocentrum</taxon>
    </lineage>
</organism>
<evidence type="ECO:0000313" key="2">
    <source>
        <dbReference type="Proteomes" id="UP001189429"/>
    </source>
</evidence>
<protein>
    <submittedName>
        <fullName evidence="1">Uncharacterized protein</fullName>
    </submittedName>
</protein>